<accession>A0A7Y8G3W7</accession>
<evidence type="ECO:0000313" key="1">
    <source>
        <dbReference type="EMBL" id="NWE90528.1"/>
    </source>
</evidence>
<dbReference type="Proteomes" id="UP000585226">
    <property type="component" value="Unassembled WGS sequence"/>
</dbReference>
<comment type="caution">
    <text evidence="1">The sequence shown here is derived from an EMBL/GenBank/DDBJ whole genome shotgun (WGS) entry which is preliminary data.</text>
</comment>
<gene>
    <name evidence="1" type="ORF">HX893_20590</name>
</gene>
<reference evidence="1 2" key="1">
    <citation type="submission" date="2020-04" db="EMBL/GenBank/DDBJ databases">
        <title>Molecular characterization of pseudomonads from Agaricus bisporus reveal novel blotch 2 pathogens in Western Europe.</title>
        <authorList>
            <person name="Taparia T."/>
            <person name="Krijger M."/>
            <person name="Haynes E."/>
            <person name="Elpinstone J.G."/>
            <person name="Noble R."/>
            <person name="Van Der Wolf J."/>
        </authorList>
    </citation>
    <scope>NUCLEOTIDE SEQUENCE [LARGE SCALE GENOMIC DNA]</scope>
    <source>
        <strain evidence="1 2">P8021</strain>
    </source>
</reference>
<dbReference type="EMBL" id="JACASD010000051">
    <property type="protein sequence ID" value="NWE90528.1"/>
    <property type="molecule type" value="Genomic_DNA"/>
</dbReference>
<evidence type="ECO:0000313" key="2">
    <source>
        <dbReference type="Proteomes" id="UP000585226"/>
    </source>
</evidence>
<sequence length="71" mass="7760">MPLMDDLNEVTADALELLMLNQHALGAAIEELSNWVRDQGGIETHSNVVGALETLDTSNEGIASMIRVLRR</sequence>
<dbReference type="AlphaFoldDB" id="A0A7Y8G3W7"/>
<protein>
    <submittedName>
        <fullName evidence="1">Uncharacterized protein</fullName>
    </submittedName>
</protein>
<proteinExistence type="predicted"/>
<organism evidence="1 2">
    <name type="scientific">Pseudomonas reactans</name>
    <dbReference type="NCBI Taxonomy" id="117680"/>
    <lineage>
        <taxon>Bacteria</taxon>
        <taxon>Pseudomonadati</taxon>
        <taxon>Pseudomonadota</taxon>
        <taxon>Gammaproteobacteria</taxon>
        <taxon>Pseudomonadales</taxon>
        <taxon>Pseudomonadaceae</taxon>
        <taxon>Pseudomonas</taxon>
    </lineage>
</organism>
<name>A0A7Y8G3W7_9PSED</name>